<dbReference type="EMBL" id="JASPKZ010007797">
    <property type="protein sequence ID" value="KAJ9582482.1"/>
    <property type="molecule type" value="Genomic_DNA"/>
</dbReference>
<dbReference type="PANTHER" id="PTHR16065">
    <property type="entry name" value="COILED-COIL DOMAIN CONTAINING 198"/>
    <property type="match status" value="1"/>
</dbReference>
<evidence type="ECO:0000256" key="1">
    <source>
        <dbReference type="SAM" id="MobiDB-lite"/>
    </source>
</evidence>
<feature type="non-terminal residue" evidence="2">
    <location>
        <position position="138"/>
    </location>
</feature>
<reference evidence="2" key="2">
    <citation type="submission" date="2023-05" db="EMBL/GenBank/DDBJ databases">
        <authorList>
            <person name="Fouks B."/>
        </authorList>
    </citation>
    <scope>NUCLEOTIDE SEQUENCE</scope>
    <source>
        <strain evidence="2">Stay&amp;Tobe</strain>
        <tissue evidence="2">Testes</tissue>
    </source>
</reference>
<dbReference type="Pfam" id="PF15398">
    <property type="entry name" value="DUF4619"/>
    <property type="match status" value="1"/>
</dbReference>
<dbReference type="PANTHER" id="PTHR16065:SF2">
    <property type="entry name" value="COILED-COIL DOMAIN CONTAINING 198"/>
    <property type="match status" value="1"/>
</dbReference>
<name>A0AAD7ZLW3_DIPPU</name>
<dbReference type="InterPro" id="IPR029235">
    <property type="entry name" value="FAME"/>
</dbReference>
<accession>A0AAD7ZLW3</accession>
<comment type="caution">
    <text evidence="2">The sequence shown here is derived from an EMBL/GenBank/DDBJ whole genome shotgun (WGS) entry which is preliminary data.</text>
</comment>
<sequence>MGCGSSKRTAVMPVGESEVKDGTGGGLARRTSELPPIECDDPPAEQLREDSVNSAKYSGPRAQPLAFEVPVSEESIIRKHPPKRFQRLEDQQVTLSHELLDEKQEEAKQRRFQILSQRVQSAKRTRRRFLNNEDENNH</sequence>
<feature type="region of interest" description="Disordered" evidence="1">
    <location>
        <begin position="1"/>
        <end position="61"/>
    </location>
</feature>
<protein>
    <submittedName>
        <fullName evidence="2">Uncharacterized protein</fullName>
    </submittedName>
</protein>
<dbReference type="AlphaFoldDB" id="A0AAD7ZLW3"/>
<keyword evidence="3" id="KW-1185">Reference proteome</keyword>
<proteinExistence type="predicted"/>
<gene>
    <name evidence="2" type="ORF">L9F63_003175</name>
</gene>
<dbReference type="Proteomes" id="UP001233999">
    <property type="component" value="Unassembled WGS sequence"/>
</dbReference>
<reference evidence="2" key="1">
    <citation type="journal article" date="2023" name="IScience">
        <title>Live-bearing cockroach genome reveals convergent evolutionary mechanisms linked to viviparity in insects and beyond.</title>
        <authorList>
            <person name="Fouks B."/>
            <person name="Harrison M.C."/>
            <person name="Mikhailova A.A."/>
            <person name="Marchal E."/>
            <person name="English S."/>
            <person name="Carruthers M."/>
            <person name="Jennings E.C."/>
            <person name="Chiamaka E.L."/>
            <person name="Frigard R.A."/>
            <person name="Pippel M."/>
            <person name="Attardo G.M."/>
            <person name="Benoit J.B."/>
            <person name="Bornberg-Bauer E."/>
            <person name="Tobe S.S."/>
        </authorList>
    </citation>
    <scope>NUCLEOTIDE SEQUENCE</scope>
    <source>
        <strain evidence="2">Stay&amp;Tobe</strain>
    </source>
</reference>
<evidence type="ECO:0000313" key="3">
    <source>
        <dbReference type="Proteomes" id="UP001233999"/>
    </source>
</evidence>
<organism evidence="2 3">
    <name type="scientific">Diploptera punctata</name>
    <name type="common">Pacific beetle cockroach</name>
    <dbReference type="NCBI Taxonomy" id="6984"/>
    <lineage>
        <taxon>Eukaryota</taxon>
        <taxon>Metazoa</taxon>
        <taxon>Ecdysozoa</taxon>
        <taxon>Arthropoda</taxon>
        <taxon>Hexapoda</taxon>
        <taxon>Insecta</taxon>
        <taxon>Pterygota</taxon>
        <taxon>Neoptera</taxon>
        <taxon>Polyneoptera</taxon>
        <taxon>Dictyoptera</taxon>
        <taxon>Blattodea</taxon>
        <taxon>Blaberoidea</taxon>
        <taxon>Blaberidae</taxon>
        <taxon>Diplopterinae</taxon>
        <taxon>Diploptera</taxon>
    </lineage>
</organism>
<evidence type="ECO:0000313" key="2">
    <source>
        <dbReference type="EMBL" id="KAJ9582482.1"/>
    </source>
</evidence>